<feature type="signal peptide" evidence="1">
    <location>
        <begin position="1"/>
        <end position="20"/>
    </location>
</feature>
<name>A0A126PYC3_ALTMA</name>
<gene>
    <name evidence="2" type="ORF">AVL55_03095</name>
</gene>
<keyword evidence="2" id="KW-0413">Isomerase</keyword>
<dbReference type="OrthoDB" id="197869at2"/>
<dbReference type="GO" id="GO:0016853">
    <property type="term" value="F:isomerase activity"/>
    <property type="evidence" value="ECO:0007669"/>
    <property type="project" value="UniProtKB-KW"/>
</dbReference>
<dbReference type="RefSeq" id="WP_061094213.1">
    <property type="nucleotide sequence ID" value="NZ_CP014323.1"/>
</dbReference>
<keyword evidence="1" id="KW-0732">Signal</keyword>
<protein>
    <submittedName>
        <fullName evidence="2">Topoisomerase IV</fullName>
    </submittedName>
</protein>
<reference evidence="2 3" key="1">
    <citation type="submission" date="2015-12" db="EMBL/GenBank/DDBJ databases">
        <authorList>
            <person name="Shamseldin A."/>
            <person name="Moawad H."/>
            <person name="Abd El-Rahim W.M."/>
            <person name="Sadowsky M.J."/>
        </authorList>
    </citation>
    <scope>NUCLEOTIDE SEQUENCE [LARGE SCALE GENOMIC DNA]</scope>
    <source>
        <strain evidence="2 3">D7</strain>
    </source>
</reference>
<feature type="chain" id="PRO_5007272450" evidence="1">
    <location>
        <begin position="21"/>
        <end position="399"/>
    </location>
</feature>
<proteinExistence type="predicted"/>
<evidence type="ECO:0000256" key="1">
    <source>
        <dbReference type="SAM" id="SignalP"/>
    </source>
</evidence>
<evidence type="ECO:0000313" key="2">
    <source>
        <dbReference type="EMBL" id="AMJ97238.1"/>
    </source>
</evidence>
<accession>A0A126PYC3</accession>
<dbReference type="Proteomes" id="UP000063991">
    <property type="component" value="Chromosome"/>
</dbReference>
<sequence>MKTKLAILSMAGLLATPALADIQINGFANLIGGMTLDDDESVYDYDSDFNFDPASVFGLQVRGDVSDKLSATAQLVGRGSEDYDADFEWAYMTYMLNNNFNISAGRLRMPLFKYSASLDIGYSYHWLTPPDAVYGIDFNNIDGVRVDYMNYSGDWEYGAQFTVGRAEADTTISGTPAALELENVVAVSFEATRDWFSARTLLARAKTSAANADFDTFVGGLNQYGAFIPAASLAAEGLSVNEDTGTFFEVAVDIDKYDWFVGAEFTQTEVDGSVIADNKAWYVTAGMRFGKFTPHITYEVEEADNVTQLGLIAALPATIATGDAVVDATWNGANGSSGIYQTAAGIAAQQELDVSAVTVGLRYDVEPGFALKTDVTWYSDDLNDLNDATLLKVGVNYTF</sequence>
<dbReference type="EMBL" id="CP014323">
    <property type="protein sequence ID" value="AMJ97238.1"/>
    <property type="molecule type" value="Genomic_DNA"/>
</dbReference>
<dbReference type="SUPFAM" id="SSF56935">
    <property type="entry name" value="Porins"/>
    <property type="match status" value="1"/>
</dbReference>
<dbReference type="AlphaFoldDB" id="A0A126PYC3"/>
<organism evidence="2 3">
    <name type="scientific">Alteromonas macleodii</name>
    <name type="common">Pseudoalteromonas macleodii</name>
    <dbReference type="NCBI Taxonomy" id="28108"/>
    <lineage>
        <taxon>Bacteria</taxon>
        <taxon>Pseudomonadati</taxon>
        <taxon>Pseudomonadota</taxon>
        <taxon>Gammaproteobacteria</taxon>
        <taxon>Alteromonadales</taxon>
        <taxon>Alteromonadaceae</taxon>
        <taxon>Alteromonas/Salinimonas group</taxon>
        <taxon>Alteromonas</taxon>
    </lineage>
</organism>
<evidence type="ECO:0000313" key="3">
    <source>
        <dbReference type="Proteomes" id="UP000063991"/>
    </source>
</evidence>